<dbReference type="GO" id="GO:0008270">
    <property type="term" value="F:zinc ion binding"/>
    <property type="evidence" value="ECO:0007669"/>
    <property type="project" value="UniProtKB-KW"/>
</dbReference>
<reference evidence="7" key="1">
    <citation type="submission" date="2023-06" db="EMBL/GenBank/DDBJ databases">
        <title>Genome-scale phylogeny and comparative genomics of the fungal order Sordariales.</title>
        <authorList>
            <consortium name="Lawrence Berkeley National Laboratory"/>
            <person name="Hensen N."/>
            <person name="Bonometti L."/>
            <person name="Westerberg I."/>
            <person name="Brannstrom I.O."/>
            <person name="Guillou S."/>
            <person name="Cros-Aarteil S."/>
            <person name="Calhoun S."/>
            <person name="Haridas S."/>
            <person name="Kuo A."/>
            <person name="Mondo S."/>
            <person name="Pangilinan J."/>
            <person name="Riley R."/>
            <person name="Labutti K."/>
            <person name="Andreopoulos B."/>
            <person name="Lipzen A."/>
            <person name="Chen C."/>
            <person name="Yanf M."/>
            <person name="Daum C."/>
            <person name="Ng V."/>
            <person name="Clum A."/>
            <person name="Steindorff A."/>
            <person name="Ohm R."/>
            <person name="Martin F."/>
            <person name="Silar P."/>
            <person name="Natvig D."/>
            <person name="Lalanne C."/>
            <person name="Gautier V."/>
            <person name="Ament-Velasquez S.L."/>
            <person name="Kruys A."/>
            <person name="Hutchinson M.I."/>
            <person name="Powell A.J."/>
            <person name="Barry K."/>
            <person name="Miller A.N."/>
            <person name="Grigoriev I.V."/>
            <person name="Debuchy R."/>
            <person name="Gladieux P."/>
            <person name="Thoren M.H."/>
            <person name="Johannesson H."/>
        </authorList>
    </citation>
    <scope>NUCLEOTIDE SEQUENCE</scope>
    <source>
        <strain evidence="7">SMH4607-1</strain>
    </source>
</reference>
<dbReference type="PROSITE" id="PS50865">
    <property type="entry name" value="ZF_MYND_2"/>
    <property type="match status" value="1"/>
</dbReference>
<evidence type="ECO:0000256" key="4">
    <source>
        <dbReference type="PROSITE-ProRule" id="PRU00134"/>
    </source>
</evidence>
<comment type="caution">
    <text evidence="7">The sequence shown here is derived from an EMBL/GenBank/DDBJ whole genome shotgun (WGS) entry which is preliminary data.</text>
</comment>
<dbReference type="Proteomes" id="UP001172102">
    <property type="component" value="Unassembled WGS sequence"/>
</dbReference>
<feature type="domain" description="MYND-type" evidence="6">
    <location>
        <begin position="3"/>
        <end position="43"/>
    </location>
</feature>
<dbReference type="Gene3D" id="6.10.140.2220">
    <property type="match status" value="1"/>
</dbReference>
<accession>A0AA40DG85</accession>
<evidence type="ECO:0000256" key="1">
    <source>
        <dbReference type="ARBA" id="ARBA00022723"/>
    </source>
</evidence>
<protein>
    <recommendedName>
        <fullName evidence="6">MYND-type domain-containing protein</fullName>
    </recommendedName>
</protein>
<gene>
    <name evidence="7" type="ORF">B0H67DRAFT_650386</name>
</gene>
<evidence type="ECO:0000259" key="6">
    <source>
        <dbReference type="PROSITE" id="PS50865"/>
    </source>
</evidence>
<proteinExistence type="predicted"/>
<dbReference type="EMBL" id="JAUKUA010000009">
    <property type="protein sequence ID" value="KAK0702349.1"/>
    <property type="molecule type" value="Genomic_DNA"/>
</dbReference>
<dbReference type="AlphaFoldDB" id="A0AA40DG85"/>
<evidence type="ECO:0000313" key="8">
    <source>
        <dbReference type="Proteomes" id="UP001172102"/>
    </source>
</evidence>
<dbReference type="SUPFAM" id="SSF144232">
    <property type="entry name" value="HIT/MYND zinc finger-like"/>
    <property type="match status" value="1"/>
</dbReference>
<keyword evidence="8" id="KW-1185">Reference proteome</keyword>
<evidence type="ECO:0000313" key="7">
    <source>
        <dbReference type="EMBL" id="KAK0702349.1"/>
    </source>
</evidence>
<evidence type="ECO:0000256" key="3">
    <source>
        <dbReference type="ARBA" id="ARBA00022833"/>
    </source>
</evidence>
<dbReference type="InterPro" id="IPR002893">
    <property type="entry name" value="Znf_MYND"/>
</dbReference>
<keyword evidence="3" id="KW-0862">Zinc</keyword>
<keyword evidence="1" id="KW-0479">Metal-binding</keyword>
<evidence type="ECO:0000256" key="5">
    <source>
        <dbReference type="SAM" id="MobiDB-lite"/>
    </source>
</evidence>
<evidence type="ECO:0000256" key="2">
    <source>
        <dbReference type="ARBA" id="ARBA00022771"/>
    </source>
</evidence>
<sequence length="149" mass="16511">MAAFTCKKGPPEVSLKNCAKCSITTYCSRNCQKADWKTHRKLYGKQNPPPRVSGPSQTTAPPPPQRSGAPPTSSALDVPVSDPFTRLDNGTWLHDRPEKDVFRLLIFIPPMDIISRVGHRRLIPQTNESGFSGLGMLARRAWPYLKGTP</sequence>
<feature type="region of interest" description="Disordered" evidence="5">
    <location>
        <begin position="39"/>
        <end position="82"/>
    </location>
</feature>
<keyword evidence="2 4" id="KW-0863">Zinc-finger</keyword>
<name>A0AA40DG85_9PEZI</name>
<dbReference type="Pfam" id="PF01753">
    <property type="entry name" value="zf-MYND"/>
    <property type="match status" value="1"/>
</dbReference>
<organism evidence="7 8">
    <name type="scientific">Lasiosphaeris hirsuta</name>
    <dbReference type="NCBI Taxonomy" id="260670"/>
    <lineage>
        <taxon>Eukaryota</taxon>
        <taxon>Fungi</taxon>
        <taxon>Dikarya</taxon>
        <taxon>Ascomycota</taxon>
        <taxon>Pezizomycotina</taxon>
        <taxon>Sordariomycetes</taxon>
        <taxon>Sordariomycetidae</taxon>
        <taxon>Sordariales</taxon>
        <taxon>Lasiosphaeriaceae</taxon>
        <taxon>Lasiosphaeris</taxon>
    </lineage>
</organism>